<gene>
    <name evidence="1" type="ORF">COU30_02950</name>
</gene>
<dbReference type="EMBL" id="PFBW01000130">
    <property type="protein sequence ID" value="PIR77351.1"/>
    <property type="molecule type" value="Genomic_DNA"/>
</dbReference>
<dbReference type="Proteomes" id="UP000228528">
    <property type="component" value="Unassembled WGS sequence"/>
</dbReference>
<name>A0A2M6P0X3_9BACT</name>
<evidence type="ECO:0000313" key="1">
    <source>
        <dbReference type="EMBL" id="PIR77351.1"/>
    </source>
</evidence>
<evidence type="ECO:0000313" key="2">
    <source>
        <dbReference type="Proteomes" id="UP000228528"/>
    </source>
</evidence>
<organism evidence="1 2">
    <name type="scientific">Candidatus Magasanikbacteria bacterium CG10_big_fil_rev_8_21_14_0_10_38_6</name>
    <dbReference type="NCBI Taxonomy" id="1974647"/>
    <lineage>
        <taxon>Bacteria</taxon>
        <taxon>Candidatus Magasanikiibacteriota</taxon>
    </lineage>
</organism>
<accession>A0A2M6P0X3</accession>
<protein>
    <submittedName>
        <fullName evidence="1">Uncharacterized protein</fullName>
    </submittedName>
</protein>
<dbReference type="AlphaFoldDB" id="A0A2M6P0X3"/>
<sequence length="117" mass="12922">MSQHLEQEDSLFSHNGLHLVKACPVCKHSYHIDDAIIVDEYDGTELVHLTCSSCQSAMKVLLSSSHVGMSVLGMLTDLGADDIDYMRSSAMVTEDDVLSFHETLQKDAARFRSCLGM</sequence>
<comment type="caution">
    <text evidence="1">The sequence shown here is derived from an EMBL/GenBank/DDBJ whole genome shotgun (WGS) entry which is preliminary data.</text>
</comment>
<proteinExistence type="predicted"/>
<reference evidence="2" key="1">
    <citation type="submission" date="2017-09" db="EMBL/GenBank/DDBJ databases">
        <title>Depth-based differentiation of microbial function through sediment-hosted aquifers and enrichment of novel symbionts in the deep terrestrial subsurface.</title>
        <authorList>
            <person name="Probst A.J."/>
            <person name="Ladd B."/>
            <person name="Jarett J.K."/>
            <person name="Geller-Mcgrath D.E."/>
            <person name="Sieber C.M.K."/>
            <person name="Emerson J.B."/>
            <person name="Anantharaman K."/>
            <person name="Thomas B.C."/>
            <person name="Malmstrom R."/>
            <person name="Stieglmeier M."/>
            <person name="Klingl A."/>
            <person name="Woyke T."/>
            <person name="Ryan C.M."/>
            <person name="Banfield J.F."/>
        </authorList>
    </citation>
    <scope>NUCLEOTIDE SEQUENCE [LARGE SCALE GENOMIC DNA]</scope>
</reference>